<accession>A0ABD3CVE2</accession>
<dbReference type="Pfam" id="PF03638">
    <property type="entry name" value="TCR"/>
    <property type="match status" value="2"/>
</dbReference>
<dbReference type="InterPro" id="IPR005172">
    <property type="entry name" value="CRC"/>
</dbReference>
<dbReference type="PROSITE" id="PS51634">
    <property type="entry name" value="CRC"/>
    <property type="match status" value="1"/>
</dbReference>
<evidence type="ECO:0000256" key="1">
    <source>
        <dbReference type="ARBA" id="ARBA00004123"/>
    </source>
</evidence>
<dbReference type="PANTHER" id="PTHR46159">
    <property type="entry name" value="PROTEIN TESMIN/TSO1-LIKE CXC 2"/>
    <property type="match status" value="1"/>
</dbReference>
<dbReference type="InterPro" id="IPR044522">
    <property type="entry name" value="TSO1-like"/>
</dbReference>
<proteinExistence type="inferred from homology"/>
<evidence type="ECO:0000313" key="7">
    <source>
        <dbReference type="Proteomes" id="UP001632038"/>
    </source>
</evidence>
<dbReference type="GO" id="GO:0005634">
    <property type="term" value="C:nucleus"/>
    <property type="evidence" value="ECO:0007669"/>
    <property type="project" value="UniProtKB-SubCell"/>
</dbReference>
<dbReference type="InterPro" id="IPR033467">
    <property type="entry name" value="Tesmin/TSO1-like_CXC"/>
</dbReference>
<organism evidence="6 7">
    <name type="scientific">Castilleja foliolosa</name>
    <dbReference type="NCBI Taxonomy" id="1961234"/>
    <lineage>
        <taxon>Eukaryota</taxon>
        <taxon>Viridiplantae</taxon>
        <taxon>Streptophyta</taxon>
        <taxon>Embryophyta</taxon>
        <taxon>Tracheophyta</taxon>
        <taxon>Spermatophyta</taxon>
        <taxon>Magnoliopsida</taxon>
        <taxon>eudicotyledons</taxon>
        <taxon>Gunneridae</taxon>
        <taxon>Pentapetalae</taxon>
        <taxon>asterids</taxon>
        <taxon>lamiids</taxon>
        <taxon>Lamiales</taxon>
        <taxon>Orobanchaceae</taxon>
        <taxon>Pedicularideae</taxon>
        <taxon>Castillejinae</taxon>
        <taxon>Castilleja</taxon>
    </lineage>
</organism>
<dbReference type="Proteomes" id="UP001632038">
    <property type="component" value="Unassembled WGS sequence"/>
</dbReference>
<evidence type="ECO:0000256" key="2">
    <source>
        <dbReference type="ARBA" id="ARBA00007267"/>
    </source>
</evidence>
<comment type="similarity">
    <text evidence="2">Belongs to the lin-54 family.</text>
</comment>
<sequence length="634" mass="70100">MIYICHLTYSFRSQLKKAFQHRGVRRRCLQFGDAQNKLITNQSTQITSDSEALRSPSLETSSIPKPSGIGLHLNSIVNTVQAGPCSKVNVRSTQWGNFTIVGKRSMPVNKPHPSDYSNNSSSILPHLQSVSAIIDDNNRHENLASVGVPSAMSKPIYSVKPSNDSIVYNSLEDQSTPGNKRKCIEDVVGSEEFNKSNPPKKRLKSSESSDGDGCKRCNCKKSKCLKLYCDCFAAGIYCADPCACQECFNKPEYEDMVLETRQKIESRDPLAFAPRVVKRVTKQSSSHLGEDVTTNFTPSSARHKRGCKCKKSKCLKKYCECYHQILDVQMDVDVRDAKTPLVGKEAEKIQPGPPGTFFIGTLGLEFRPTKDVFTEEDTNEAANTILEKRKMTVPGNGISHTELFDAHNLTPPTPAFQFSNHGKGAAWFSSGEYSQSPETDLTYMAPYMISPGSPINSDNNTNDLLSSENTKDILLDLASLDYDSHTPNLQKWADNSKPQPFFEKRYPQGDGGLLGWRGSPNTPVTQFSGTKLIRDVEFDVELSNSAQYETPEILKDDSTPVNAVKVCSPNKKRVSPPHVSRPNEFGSGSLAGLRSGRKFILKAVPSFPPLTPCIDSRSVAVQQTNDSQDRCVKK</sequence>
<comment type="subcellular location">
    <subcellularLocation>
        <location evidence="1">Nucleus</location>
    </subcellularLocation>
</comment>
<keyword evidence="3" id="KW-0539">Nucleus</keyword>
<evidence type="ECO:0000256" key="4">
    <source>
        <dbReference type="SAM" id="MobiDB-lite"/>
    </source>
</evidence>
<comment type="caution">
    <text evidence="6">The sequence shown here is derived from an EMBL/GenBank/DDBJ whole genome shotgun (WGS) entry which is preliminary data.</text>
</comment>
<name>A0ABD3CVE2_9LAMI</name>
<gene>
    <name evidence="6" type="ORF">CASFOL_022204</name>
</gene>
<dbReference type="EMBL" id="JAVIJP010000029">
    <property type="protein sequence ID" value="KAL3633442.1"/>
    <property type="molecule type" value="Genomic_DNA"/>
</dbReference>
<dbReference type="SMART" id="SM01114">
    <property type="entry name" value="CXC"/>
    <property type="match status" value="2"/>
</dbReference>
<feature type="region of interest" description="Disordered" evidence="4">
    <location>
        <begin position="191"/>
        <end position="214"/>
    </location>
</feature>
<feature type="domain" description="CRC" evidence="5">
    <location>
        <begin position="213"/>
        <end position="342"/>
    </location>
</feature>
<reference evidence="7" key="1">
    <citation type="journal article" date="2024" name="IScience">
        <title>Strigolactones Initiate the Formation of Haustorium-like Structures in Castilleja.</title>
        <authorList>
            <person name="Buerger M."/>
            <person name="Peterson D."/>
            <person name="Chory J."/>
        </authorList>
    </citation>
    <scope>NUCLEOTIDE SEQUENCE [LARGE SCALE GENOMIC DNA]</scope>
</reference>
<dbReference type="PANTHER" id="PTHR46159:SF6">
    <property type="entry name" value="OS12G0605300 PROTEIN"/>
    <property type="match status" value="1"/>
</dbReference>
<keyword evidence="7" id="KW-1185">Reference proteome</keyword>
<dbReference type="AlphaFoldDB" id="A0ABD3CVE2"/>
<evidence type="ECO:0000313" key="6">
    <source>
        <dbReference type="EMBL" id="KAL3633442.1"/>
    </source>
</evidence>
<evidence type="ECO:0000256" key="3">
    <source>
        <dbReference type="ARBA" id="ARBA00023242"/>
    </source>
</evidence>
<evidence type="ECO:0000259" key="5">
    <source>
        <dbReference type="PROSITE" id="PS51634"/>
    </source>
</evidence>
<protein>
    <recommendedName>
        <fullName evidence="5">CRC domain-containing protein</fullName>
    </recommendedName>
</protein>
<feature type="compositionally biased region" description="Basic and acidic residues" evidence="4">
    <location>
        <begin position="204"/>
        <end position="214"/>
    </location>
</feature>